<evidence type="ECO:0000256" key="7">
    <source>
        <dbReference type="ARBA" id="ARBA00068542"/>
    </source>
</evidence>
<dbReference type="PROSITE" id="PS01318">
    <property type="entry name" value="TSAA_1"/>
    <property type="match status" value="1"/>
</dbReference>
<keyword evidence="3" id="KW-0949">S-adenosyl-L-methionine</keyword>
<comment type="similarity">
    <text evidence="5">Belongs to the tRNA methyltransferase O family.</text>
</comment>
<comment type="catalytic activity">
    <reaction evidence="6">
        <text>N(6)-L-threonylcarbamoyladenosine(37) in tRNA + S-adenosyl-L-methionine = N(6)-methyl,N(6)-L-threonylcarbamoyladenosine(37) in tRNA + S-adenosyl-L-homocysteine + H(+)</text>
        <dbReference type="Rhea" id="RHEA:70027"/>
        <dbReference type="Rhea" id="RHEA-COMP:10163"/>
        <dbReference type="Rhea" id="RHEA-COMP:17808"/>
        <dbReference type="ChEBI" id="CHEBI:15378"/>
        <dbReference type="ChEBI" id="CHEBI:57856"/>
        <dbReference type="ChEBI" id="CHEBI:59789"/>
        <dbReference type="ChEBI" id="CHEBI:74418"/>
        <dbReference type="ChEBI" id="CHEBI:188470"/>
    </reaction>
    <physiologicalReaction direction="left-to-right" evidence="6">
        <dbReference type="Rhea" id="RHEA:70028"/>
    </physiologicalReaction>
</comment>
<dbReference type="GeneID" id="115276389"/>
<dbReference type="InterPro" id="IPR023370">
    <property type="entry name" value="TrmO-like_N"/>
</dbReference>
<gene>
    <name evidence="11" type="primary">TRMO</name>
</gene>
<dbReference type="InterPro" id="IPR036414">
    <property type="entry name" value="YaeB_N_sf"/>
</dbReference>
<dbReference type="PANTHER" id="PTHR12818:SF0">
    <property type="entry name" value="TRNA (ADENINE(37)-N6)-METHYLTRANSFERASE"/>
    <property type="match status" value="1"/>
</dbReference>
<feature type="compositionally biased region" description="Basic and acidic residues" evidence="9">
    <location>
        <begin position="205"/>
        <end position="227"/>
    </location>
</feature>
<dbReference type="SUPFAM" id="SSF118196">
    <property type="entry name" value="YaeB-like"/>
    <property type="match status" value="2"/>
</dbReference>
<dbReference type="Proteomes" id="UP000472268">
    <property type="component" value="Chromosome 13"/>
</dbReference>
<dbReference type="OMA" id="IDMIQGT"/>
<keyword evidence="1" id="KW-0489">Methyltransferase</keyword>
<evidence type="ECO:0000256" key="6">
    <source>
        <dbReference type="ARBA" id="ARBA00051117"/>
    </source>
</evidence>
<evidence type="ECO:0000313" key="12">
    <source>
        <dbReference type="Proteomes" id="UP000472268"/>
    </source>
</evidence>
<dbReference type="Pfam" id="PF01980">
    <property type="entry name" value="TrmO_N"/>
    <property type="match status" value="1"/>
</dbReference>
<dbReference type="InterPro" id="IPR040372">
    <property type="entry name" value="YaeB-like"/>
</dbReference>
<accession>A0A673UYS7</accession>
<dbReference type="CDD" id="cd09281">
    <property type="entry name" value="UPF0066"/>
    <property type="match status" value="1"/>
</dbReference>
<dbReference type="PROSITE" id="PS51668">
    <property type="entry name" value="TSAA_2"/>
    <property type="match status" value="1"/>
</dbReference>
<organism evidence="11 12">
    <name type="scientific">Suricata suricatta</name>
    <name type="common">Meerkat</name>
    <dbReference type="NCBI Taxonomy" id="37032"/>
    <lineage>
        <taxon>Eukaryota</taxon>
        <taxon>Metazoa</taxon>
        <taxon>Chordata</taxon>
        <taxon>Craniata</taxon>
        <taxon>Vertebrata</taxon>
        <taxon>Euteleostomi</taxon>
        <taxon>Mammalia</taxon>
        <taxon>Eutheria</taxon>
        <taxon>Laurasiatheria</taxon>
        <taxon>Carnivora</taxon>
        <taxon>Feliformia</taxon>
        <taxon>Herpestidae</taxon>
        <taxon>Suricata</taxon>
    </lineage>
</organism>
<evidence type="ECO:0000256" key="4">
    <source>
        <dbReference type="ARBA" id="ARBA00022694"/>
    </source>
</evidence>
<protein>
    <recommendedName>
        <fullName evidence="7">tRNA (adenine(37)-N6)-methyltransferase</fullName>
    </recommendedName>
    <alternativeName>
        <fullName evidence="8">tRNA methyltransferase O</fullName>
    </alternativeName>
</protein>
<keyword evidence="2" id="KW-0808">Transferase</keyword>
<dbReference type="PANTHER" id="PTHR12818">
    <property type="entry name" value="TRNA (ADENINE(37)-N6)-METHYLTRANSFERASE"/>
    <property type="match status" value="1"/>
</dbReference>
<keyword evidence="4" id="KW-0819">tRNA processing</keyword>
<dbReference type="OrthoDB" id="4882at2759"/>
<dbReference type="AlphaFoldDB" id="A0A673UYS7"/>
<sequence>MRVLEETGPEATATPCGCVKPALETGNLLTEPVGYLESCFSAKNGTPRQPSVCSHSRACLRIRKSIFNNPEHSLMGLEQFSHVWILFVFHKNGHLSCKAKVQPPRLNGAKTGVFSTRSPHRPNAIGLTLAKLEKIEGGAIYLSGIDMIHGTPVLDIKPYIAEYDSPQSPIEPLQDFNLQNNRHKHPNMPQSGGKNDNCDQQQLSRCDKPQPDSHTKEKLKCPKDRTSGENYMKRGNSTKTWQNSPKHREIVGDLGVESRSDQSPSVTEEQIGPYFLEKSFSEEGTERRLRLGKEAEIAQGSSAEVQPAAPRCPPRRAAAARCSVVPAWVSEAPVGTLEVRFTPHAEMDLEHLSSGGEPDGSRSSFKYFQSTEEARHAIEAVLSADPRSVYRRKLCQDRLFYFTVDIAHVTCWFGDGFAEVLRIKPALEPVQVTDPTESLVSLGS</sequence>
<dbReference type="InterPro" id="IPR023368">
    <property type="entry name" value="UPF0066_cons_site"/>
</dbReference>
<feature type="domain" description="TsaA-like" evidence="10">
    <location>
        <begin position="30"/>
        <end position="168"/>
    </location>
</feature>
<dbReference type="InterPro" id="IPR036413">
    <property type="entry name" value="YaeB-like_sf"/>
</dbReference>
<evidence type="ECO:0000256" key="1">
    <source>
        <dbReference type="ARBA" id="ARBA00022603"/>
    </source>
</evidence>
<name>A0A673UYS7_SURSU</name>
<dbReference type="FunFam" id="2.40.30.70:FF:000002">
    <property type="entry name" value="tRNA (Adenine(37)-N6)-methyltransferase isoform X1"/>
    <property type="match status" value="1"/>
</dbReference>
<dbReference type="Ensembl" id="ENSSSUT00005030271.1">
    <property type="protein sequence ID" value="ENSSSUP00005026481.1"/>
    <property type="gene ID" value="ENSSSUG00005017144.1"/>
</dbReference>
<reference evidence="11" key="2">
    <citation type="submission" date="2025-08" db="UniProtKB">
        <authorList>
            <consortium name="Ensembl"/>
        </authorList>
    </citation>
    <scope>IDENTIFICATION</scope>
</reference>
<feature type="compositionally biased region" description="Polar residues" evidence="9">
    <location>
        <begin position="188"/>
        <end position="204"/>
    </location>
</feature>
<dbReference type="GO" id="GO:0008168">
    <property type="term" value="F:methyltransferase activity"/>
    <property type="evidence" value="ECO:0007669"/>
    <property type="project" value="UniProtKB-KW"/>
</dbReference>
<evidence type="ECO:0000259" key="10">
    <source>
        <dbReference type="PROSITE" id="PS51668"/>
    </source>
</evidence>
<dbReference type="NCBIfam" id="TIGR00104">
    <property type="entry name" value="tRNA_TsaA"/>
    <property type="match status" value="1"/>
</dbReference>
<dbReference type="Gene3D" id="3.30.2310.10">
    <property type="entry name" value="YaeB-like"/>
    <property type="match status" value="1"/>
</dbReference>
<dbReference type="GO" id="GO:0008033">
    <property type="term" value="P:tRNA processing"/>
    <property type="evidence" value="ECO:0007669"/>
    <property type="project" value="UniProtKB-KW"/>
</dbReference>
<evidence type="ECO:0000256" key="5">
    <source>
        <dbReference type="ARBA" id="ARBA00033753"/>
    </source>
</evidence>
<dbReference type="CTD" id="51531"/>
<evidence type="ECO:0000256" key="3">
    <source>
        <dbReference type="ARBA" id="ARBA00022691"/>
    </source>
</evidence>
<dbReference type="Gene3D" id="2.40.30.70">
    <property type="entry name" value="YaeB-like"/>
    <property type="match status" value="1"/>
</dbReference>
<evidence type="ECO:0000313" key="11">
    <source>
        <dbReference type="Ensembl" id="ENSSSUP00005026481.1"/>
    </source>
</evidence>
<dbReference type="FunFam" id="3.30.2310.10:FF:000002">
    <property type="entry name" value="tRNA methyltransferase O"/>
    <property type="match status" value="1"/>
</dbReference>
<dbReference type="RefSeq" id="XP_029776258.1">
    <property type="nucleotide sequence ID" value="XM_029920398.1"/>
</dbReference>
<evidence type="ECO:0000256" key="9">
    <source>
        <dbReference type="SAM" id="MobiDB-lite"/>
    </source>
</evidence>
<dbReference type="GO" id="GO:0032259">
    <property type="term" value="P:methylation"/>
    <property type="evidence" value="ECO:0007669"/>
    <property type="project" value="UniProtKB-KW"/>
</dbReference>
<evidence type="ECO:0000256" key="2">
    <source>
        <dbReference type="ARBA" id="ARBA00022679"/>
    </source>
</evidence>
<keyword evidence="12" id="KW-1185">Reference proteome</keyword>
<evidence type="ECO:0000256" key="8">
    <source>
        <dbReference type="ARBA" id="ARBA00079732"/>
    </source>
</evidence>
<feature type="region of interest" description="Disordered" evidence="9">
    <location>
        <begin position="168"/>
        <end position="243"/>
    </location>
</feature>
<reference evidence="11" key="3">
    <citation type="submission" date="2025-09" db="UniProtKB">
        <authorList>
            <consortium name="Ensembl"/>
        </authorList>
    </citation>
    <scope>IDENTIFICATION</scope>
</reference>
<proteinExistence type="inferred from homology"/>
<reference evidence="11 12" key="1">
    <citation type="submission" date="2019-05" db="EMBL/GenBank/DDBJ databases">
        <title>A Chromosome-scale Meerkat (S. suricatta) Genome Assembly.</title>
        <authorList>
            <person name="Dudchenko O."/>
            <person name="Lieberman Aiden E."/>
            <person name="Tung J."/>
            <person name="Barreiro L.B."/>
            <person name="Clutton-Brock T.H."/>
        </authorList>
    </citation>
    <scope>NUCLEOTIDE SEQUENCE [LARGE SCALE GENOMIC DNA]</scope>
</reference>